<gene>
    <name evidence="1" type="ORF">US11_C0009G0022</name>
</gene>
<name>A0A0G0EK10_9BACT</name>
<evidence type="ECO:0000313" key="2">
    <source>
        <dbReference type="Proteomes" id="UP000034344"/>
    </source>
</evidence>
<sequence length="319" mass="36212">MSEIFSKSFRGLPHAVIKFTEMQLKGFNENFPAHSEDWSDYMTGYSAGFALPRYHGNIAQDWILSLAKARTPNNDQVTVVDLGAVDAGAFTGLGIEPKTEGLIDILIANGLRDVCALYAFNGGKDLGKNAREMGVKYAYGNMFTDFRSFIPQQGADILLARKTLYQSILDLLAFEIANISLRNPDYESDGGIGFAYNALCGGFDGSLIFTPDGRQLPVISLLDILKNVLGWDLEYHGEYDIHVAWRKKKELDTLPIKLIRISKEFGDQFKFLRAEYELDGQLFYQLKEMDYTWEESEWYKRMKNQGGRKVIKELWTEKS</sequence>
<evidence type="ECO:0000313" key="1">
    <source>
        <dbReference type="EMBL" id="KKQ01410.1"/>
    </source>
</evidence>
<dbReference type="Proteomes" id="UP000034344">
    <property type="component" value="Unassembled WGS sequence"/>
</dbReference>
<comment type="caution">
    <text evidence="1">The sequence shown here is derived from an EMBL/GenBank/DDBJ whole genome shotgun (WGS) entry which is preliminary data.</text>
</comment>
<reference evidence="1 2" key="1">
    <citation type="journal article" date="2015" name="Nature">
        <title>rRNA introns, odd ribosomes, and small enigmatic genomes across a large radiation of phyla.</title>
        <authorList>
            <person name="Brown C.T."/>
            <person name="Hug L.A."/>
            <person name="Thomas B.C."/>
            <person name="Sharon I."/>
            <person name="Castelle C.J."/>
            <person name="Singh A."/>
            <person name="Wilkins M.J."/>
            <person name="Williams K.H."/>
            <person name="Banfield J.F."/>
        </authorList>
    </citation>
    <scope>NUCLEOTIDE SEQUENCE [LARGE SCALE GENOMIC DNA]</scope>
</reference>
<protein>
    <submittedName>
        <fullName evidence="1">Uncharacterized protein</fullName>
    </submittedName>
</protein>
<dbReference type="AlphaFoldDB" id="A0A0G0EK10"/>
<organism evidence="1 2">
    <name type="scientific">Candidatus Roizmanbacteria bacterium GW2011_GWA2_36_23</name>
    <dbReference type="NCBI Taxonomy" id="1618480"/>
    <lineage>
        <taxon>Bacteria</taxon>
        <taxon>Candidatus Roizmaniibacteriota</taxon>
    </lineage>
</organism>
<dbReference type="STRING" id="1618480.US11_C0009G0022"/>
<accession>A0A0G0EK10</accession>
<dbReference type="EMBL" id="LBRS01000009">
    <property type="protein sequence ID" value="KKQ01410.1"/>
    <property type="molecule type" value="Genomic_DNA"/>
</dbReference>
<proteinExistence type="predicted"/>